<keyword evidence="6" id="KW-1185">Reference proteome</keyword>
<reference evidence="5 6" key="1">
    <citation type="submission" date="2019-01" db="EMBL/GenBank/DDBJ databases">
        <title>Altererythrobacter rhizovicinus sp. nov., isolated from the rhizosphere soil of Haloxylon ammodendron.</title>
        <authorList>
            <person name="Li H.-P."/>
            <person name="Gou J.-Y."/>
            <person name="Yao D."/>
            <person name="Han Q.-Q."/>
            <person name="Shao K.-Z."/>
            <person name="Zhao Q."/>
            <person name="Zhang J.-L."/>
        </authorList>
    </citation>
    <scope>NUCLEOTIDE SEQUENCE [LARGE SCALE GENOMIC DNA]</scope>
    <source>
        <strain evidence="5 6">AY-3R</strain>
    </source>
</reference>
<dbReference type="InterPro" id="IPR052720">
    <property type="entry name" value="Glycosyl_hydrolase_97"/>
</dbReference>
<dbReference type="Pfam" id="PF10566">
    <property type="entry name" value="Glyco_hydro_97"/>
    <property type="match status" value="1"/>
</dbReference>
<proteinExistence type="predicted"/>
<dbReference type="Gene3D" id="3.20.20.70">
    <property type="entry name" value="Aldolase class I"/>
    <property type="match status" value="1"/>
</dbReference>
<dbReference type="RefSeq" id="WP_129524629.1">
    <property type="nucleotide sequence ID" value="NZ_SDPV01000002.1"/>
</dbReference>
<dbReference type="OrthoDB" id="57532at2"/>
<dbReference type="InterPro" id="IPR029486">
    <property type="entry name" value="GH97_N"/>
</dbReference>
<dbReference type="Pfam" id="PF14508">
    <property type="entry name" value="GH97_N"/>
    <property type="match status" value="1"/>
</dbReference>
<dbReference type="GO" id="GO:0016787">
    <property type="term" value="F:hydrolase activity"/>
    <property type="evidence" value="ECO:0007669"/>
    <property type="project" value="UniProtKB-KW"/>
</dbReference>
<dbReference type="PANTHER" id="PTHR35803">
    <property type="entry name" value="GLUCAN 1,4-ALPHA-GLUCOSIDASE SUSB-RELATED"/>
    <property type="match status" value="1"/>
</dbReference>
<evidence type="ECO:0000259" key="3">
    <source>
        <dbReference type="Pfam" id="PF14508"/>
    </source>
</evidence>
<dbReference type="InterPro" id="IPR019563">
    <property type="entry name" value="GH97_catalytic"/>
</dbReference>
<feature type="domain" description="Glycosyl-hydrolase 97 catalytic" evidence="2">
    <location>
        <begin position="291"/>
        <end position="478"/>
    </location>
</feature>
<dbReference type="Gene3D" id="2.70.98.10">
    <property type="match status" value="1"/>
</dbReference>
<dbReference type="InterPro" id="IPR017853">
    <property type="entry name" value="GH"/>
</dbReference>
<dbReference type="GO" id="GO:0030246">
    <property type="term" value="F:carbohydrate binding"/>
    <property type="evidence" value="ECO:0007669"/>
    <property type="project" value="InterPro"/>
</dbReference>
<evidence type="ECO:0000256" key="1">
    <source>
        <dbReference type="SAM" id="SignalP"/>
    </source>
</evidence>
<keyword evidence="1" id="KW-0732">Signal</keyword>
<evidence type="ECO:0000259" key="2">
    <source>
        <dbReference type="Pfam" id="PF10566"/>
    </source>
</evidence>
<feature type="signal peptide" evidence="1">
    <location>
        <begin position="1"/>
        <end position="19"/>
    </location>
</feature>
<name>A0A4Q2KGU9_9SPHN</name>
<dbReference type="InterPro" id="IPR013785">
    <property type="entry name" value="Aldolase_TIM"/>
</dbReference>
<keyword evidence="5" id="KW-0378">Hydrolase</keyword>
<dbReference type="SUPFAM" id="SSF51445">
    <property type="entry name" value="(Trans)glycosidases"/>
    <property type="match status" value="1"/>
</dbReference>
<dbReference type="Proteomes" id="UP000293623">
    <property type="component" value="Unassembled WGS sequence"/>
</dbReference>
<organism evidence="5 6">
    <name type="scientific">Pelagerythrobacter rhizovicinus</name>
    <dbReference type="NCBI Taxonomy" id="2268576"/>
    <lineage>
        <taxon>Bacteria</taxon>
        <taxon>Pseudomonadati</taxon>
        <taxon>Pseudomonadota</taxon>
        <taxon>Alphaproteobacteria</taxon>
        <taxon>Sphingomonadales</taxon>
        <taxon>Erythrobacteraceae</taxon>
        <taxon>Pelagerythrobacter</taxon>
    </lineage>
</organism>
<dbReference type="EMBL" id="SDPV01000002">
    <property type="protein sequence ID" value="RXZ64315.1"/>
    <property type="molecule type" value="Genomic_DNA"/>
</dbReference>
<evidence type="ECO:0000313" key="5">
    <source>
        <dbReference type="EMBL" id="RXZ64315.1"/>
    </source>
</evidence>
<dbReference type="InterPro" id="IPR029483">
    <property type="entry name" value="GH97_C"/>
</dbReference>
<dbReference type="Pfam" id="PF14509">
    <property type="entry name" value="GH97_C"/>
    <property type="match status" value="1"/>
</dbReference>
<evidence type="ECO:0000259" key="4">
    <source>
        <dbReference type="Pfam" id="PF14509"/>
    </source>
</evidence>
<sequence>MLGRLIALLALFSAAPACAEVVAEVTSPGEVLTVEIDINPAGHATYSVERNGEAVIEPSRLGFLFTDAKKLDRYFKLGGTWTRSFDETWEQPWGERRFVRNRYNELRVRLTERSHAQRSVDVVFRVYDDGVGFRYEFPEQASLETVNVAEELTEFVIADPGTAWWIPAGEWNRYEYLYHETALNEVTQAHTPITIRTEDGLHISFHEAALVDYSGMWFRRVEDRRFRAELAPSSDGAKVSRTAPFNTPWRTIQISETAGGLAESNLILNLNEPNRLGDVSWVEPYKYVGVWWGMHLDVESWGSGPKHGATTENVKRYIDFAAEHGLRGVLVEGWNEGWDGDWYNNGAIFSFTRPYPDFDIEELAAYARNKGVRLIGHHETSGHVANYEGQLEDALDLYARLGIDSIKTGYVADAGGIQTLGPAGEIRFEWHDGQLMSNHHLKVVKEAAERHIAVNPHEPIKDTGLRRTYPNWVSREGARGMEYNAWGDPPNDPAHVPELVFTRMLSGPMDYTPGILSLQGRGQKLQSTTARQLALYVVIYSPIQMAADLPENYEKHLPAFQFIKDVPVDWADSRVLNGEIGDYVTFARKDRNSEDWYLGAVTNEEPRELEVRLDFLDPGRTYKAQIYRDGPAADWKTNGHDIVIEEREVRARDVLTLRLASGGGQAIRFVAE</sequence>
<gene>
    <name evidence="5" type="ORF">ETX26_10435</name>
</gene>
<dbReference type="InterPro" id="IPR014718">
    <property type="entry name" value="GH-type_carb-bd"/>
</dbReference>
<accession>A0A4Q2KGU9</accession>
<comment type="caution">
    <text evidence="5">The sequence shown here is derived from an EMBL/GenBank/DDBJ whole genome shotgun (WGS) entry which is preliminary data.</text>
</comment>
<protein>
    <submittedName>
        <fullName evidence="5">Glycoside hydrolase family 97 protein</fullName>
    </submittedName>
</protein>
<dbReference type="AlphaFoldDB" id="A0A4Q2KGU9"/>
<feature type="domain" description="Glycosyl-hydrolase 97 C-terminal oligomerisation" evidence="4">
    <location>
        <begin position="569"/>
        <end position="669"/>
    </location>
</feature>
<feature type="chain" id="PRO_5020829181" evidence="1">
    <location>
        <begin position="20"/>
        <end position="672"/>
    </location>
</feature>
<feature type="domain" description="Glycosyl-hydrolase 97 N-terminal" evidence="3">
    <location>
        <begin position="25"/>
        <end position="273"/>
    </location>
</feature>
<dbReference type="PANTHER" id="PTHR35803:SF1">
    <property type="entry name" value="GLUCAN 1,4-ALPHA-GLUCOSIDASE SUSB"/>
    <property type="match status" value="1"/>
</dbReference>
<evidence type="ECO:0000313" key="6">
    <source>
        <dbReference type="Proteomes" id="UP000293623"/>
    </source>
</evidence>